<evidence type="ECO:0000256" key="2">
    <source>
        <dbReference type="SAM" id="SignalP"/>
    </source>
</evidence>
<sequence>MTKTSPARRATAFTAAAVAVAGTVVVAIAQPSAAYSAPGTVRAAVDVSPVVTSISPLMGTRDGGTPVTVLGAGFKKLDPDDLKSVTFGGVPAANVWILSDTKLIATTPPGTGNALVKVTSGSGASRSTSAVFGYRLRLAADFADTAAKATGGTEIPVTVSGGSVGSTSSQFAALKITAKVGGIATTRITWVDDSHLKVGVPATTKAVPATMQLVQDGLTGPESAARVNYLPVVSAVTPGSITVAGGDTIKITGSGFLGVDAGDPSAVTVGGVDATYFQVVSATRIDATVPAGEAGKAVVKVTSAGGGSVEGPKVAYRSALAFADGQYLRASGGAHVLTVTGGTLGANVAEYNLAAVSVRTGAGKLTASYVDPTHLRVTVPALTTENADLTLWQDVVAGPVTTIPVAPVVTSLSAVRDTVAGGATVRVKVAGAGAAGSVNFMFGGNPAVCPASGGGSALAFHCTVPAAAEAGPVQVTFTSGNGVTSKFTPAAAFSYTDID</sequence>
<dbReference type="SUPFAM" id="SSF81296">
    <property type="entry name" value="E set domains"/>
    <property type="match status" value="2"/>
</dbReference>
<evidence type="ECO:0000313" key="4">
    <source>
        <dbReference type="EMBL" id="GIF08728.1"/>
    </source>
</evidence>
<proteinExistence type="predicted"/>
<comment type="caution">
    <text evidence="4">The sequence shown here is derived from an EMBL/GenBank/DDBJ whole genome shotgun (WGS) entry which is preliminary data.</text>
</comment>
<organism evidence="4 5">
    <name type="scientific">Actinoplanes siamensis</name>
    <dbReference type="NCBI Taxonomy" id="1223317"/>
    <lineage>
        <taxon>Bacteria</taxon>
        <taxon>Bacillati</taxon>
        <taxon>Actinomycetota</taxon>
        <taxon>Actinomycetes</taxon>
        <taxon>Micromonosporales</taxon>
        <taxon>Micromonosporaceae</taxon>
        <taxon>Actinoplanes</taxon>
    </lineage>
</organism>
<dbReference type="InterPro" id="IPR002909">
    <property type="entry name" value="IPT_dom"/>
</dbReference>
<dbReference type="CDD" id="cd00102">
    <property type="entry name" value="IPT"/>
    <property type="match status" value="2"/>
</dbReference>
<dbReference type="RefSeq" id="WP_203684075.1">
    <property type="nucleotide sequence ID" value="NZ_BOMW01000066.1"/>
</dbReference>
<feature type="chain" id="PRO_5039060474" description="IPT/TIG domain-containing protein" evidence="2">
    <location>
        <begin position="30"/>
        <end position="499"/>
    </location>
</feature>
<feature type="domain" description="IPT/TIG" evidence="3">
    <location>
        <begin position="48"/>
        <end position="135"/>
    </location>
</feature>
<keyword evidence="5" id="KW-1185">Reference proteome</keyword>
<feature type="domain" description="IPT/TIG" evidence="3">
    <location>
        <begin position="406"/>
        <end position="496"/>
    </location>
</feature>
<evidence type="ECO:0000256" key="1">
    <source>
        <dbReference type="ARBA" id="ARBA00022729"/>
    </source>
</evidence>
<protein>
    <recommendedName>
        <fullName evidence="3">IPT/TIG domain-containing protein</fullName>
    </recommendedName>
</protein>
<gene>
    <name evidence="4" type="ORF">Asi03nite_62660</name>
</gene>
<reference evidence="4" key="1">
    <citation type="submission" date="2021-01" db="EMBL/GenBank/DDBJ databases">
        <title>Whole genome shotgun sequence of Actinoplanes siamensis NBRC 109076.</title>
        <authorList>
            <person name="Komaki H."/>
            <person name="Tamura T."/>
        </authorList>
    </citation>
    <scope>NUCLEOTIDE SEQUENCE</scope>
    <source>
        <strain evidence="4">NBRC 109076</strain>
    </source>
</reference>
<dbReference type="Gene3D" id="2.60.40.10">
    <property type="entry name" value="Immunoglobulins"/>
    <property type="match status" value="3"/>
</dbReference>
<dbReference type="AlphaFoldDB" id="A0A919NCN9"/>
<accession>A0A919NCN9</accession>
<dbReference type="Pfam" id="PF01833">
    <property type="entry name" value="TIG"/>
    <property type="match status" value="2"/>
</dbReference>
<dbReference type="EMBL" id="BOMW01000066">
    <property type="protein sequence ID" value="GIF08728.1"/>
    <property type="molecule type" value="Genomic_DNA"/>
</dbReference>
<dbReference type="Proteomes" id="UP000629619">
    <property type="component" value="Unassembled WGS sequence"/>
</dbReference>
<dbReference type="SMART" id="SM00429">
    <property type="entry name" value="IPT"/>
    <property type="match status" value="2"/>
</dbReference>
<dbReference type="InterPro" id="IPR014756">
    <property type="entry name" value="Ig_E-set"/>
</dbReference>
<dbReference type="InterPro" id="IPR052387">
    <property type="entry name" value="Fibrocystin"/>
</dbReference>
<dbReference type="InterPro" id="IPR013783">
    <property type="entry name" value="Ig-like_fold"/>
</dbReference>
<name>A0A919NCN9_9ACTN</name>
<dbReference type="PANTHER" id="PTHR46769">
    <property type="entry name" value="POLYCYSTIC KIDNEY AND HEPATIC DISEASE 1 (AUTOSOMAL RECESSIVE)-LIKE 1"/>
    <property type="match status" value="1"/>
</dbReference>
<evidence type="ECO:0000313" key="5">
    <source>
        <dbReference type="Proteomes" id="UP000629619"/>
    </source>
</evidence>
<dbReference type="PANTHER" id="PTHR46769:SF2">
    <property type="entry name" value="FIBROCYSTIN-L ISOFORM 2 PRECURSOR-RELATED"/>
    <property type="match status" value="1"/>
</dbReference>
<feature type="signal peptide" evidence="2">
    <location>
        <begin position="1"/>
        <end position="29"/>
    </location>
</feature>
<keyword evidence="1 2" id="KW-0732">Signal</keyword>
<dbReference type="GO" id="GO:0005975">
    <property type="term" value="P:carbohydrate metabolic process"/>
    <property type="evidence" value="ECO:0007669"/>
    <property type="project" value="UniProtKB-ARBA"/>
</dbReference>
<evidence type="ECO:0000259" key="3">
    <source>
        <dbReference type="SMART" id="SM00429"/>
    </source>
</evidence>